<feature type="transmembrane region" description="Helical" evidence="8">
    <location>
        <begin position="134"/>
        <end position="156"/>
    </location>
</feature>
<dbReference type="Pfam" id="PF01554">
    <property type="entry name" value="MatE"/>
    <property type="match status" value="2"/>
</dbReference>
<feature type="transmembrane region" description="Helical" evidence="8">
    <location>
        <begin position="354"/>
        <end position="375"/>
    </location>
</feature>
<dbReference type="Proteomes" id="UP000306477">
    <property type="component" value="Unassembled WGS sequence"/>
</dbReference>
<dbReference type="RefSeq" id="WP_136380403.1">
    <property type="nucleotide sequence ID" value="NZ_SLUB01000029.1"/>
</dbReference>
<feature type="transmembrane region" description="Helical" evidence="8">
    <location>
        <begin position="382"/>
        <end position="399"/>
    </location>
</feature>
<protein>
    <submittedName>
        <fullName evidence="9">MATE family efflux transporter</fullName>
    </submittedName>
</protein>
<keyword evidence="5 8" id="KW-0812">Transmembrane</keyword>
<evidence type="ECO:0000256" key="7">
    <source>
        <dbReference type="ARBA" id="ARBA00023136"/>
    </source>
</evidence>
<evidence type="ECO:0000256" key="4">
    <source>
        <dbReference type="ARBA" id="ARBA00022475"/>
    </source>
</evidence>
<keyword evidence="4" id="KW-1003">Cell membrane</keyword>
<comment type="caution">
    <text evidence="9">The sequence shown here is derived from an EMBL/GenBank/DDBJ whole genome shotgun (WGS) entry which is preliminary data.</text>
</comment>
<accession>A0A4S3PQ91</accession>
<feature type="transmembrane region" description="Helical" evidence="8">
    <location>
        <begin position="193"/>
        <end position="214"/>
    </location>
</feature>
<evidence type="ECO:0000256" key="5">
    <source>
        <dbReference type="ARBA" id="ARBA00022692"/>
    </source>
</evidence>
<dbReference type="InterPro" id="IPR048279">
    <property type="entry name" value="MdtK-like"/>
</dbReference>
<dbReference type="PANTHER" id="PTHR43549:SF3">
    <property type="entry name" value="MULTIDRUG RESISTANCE PROTEIN YPNP-RELATED"/>
    <property type="match status" value="1"/>
</dbReference>
<dbReference type="OrthoDB" id="9776324at2"/>
<dbReference type="InterPro" id="IPR052031">
    <property type="entry name" value="Membrane_Transporter-Flippase"/>
</dbReference>
<sequence length="450" mass="49209">MTQQDFTHGSIRRQLISFAGPIMLTNLLQVSYQFIDSLWVGNLLGANALGAVTISSTVVVTVLAFIIGINNATLTILSQQKGMDDEAGLKRYVNAFIVLLSTLSILVGLIGYLFAEPLLLFLNTPAEMLNEAKAYLEINFIGILFIMGYNFIGTVLRALGDSKTPLRFVFIAVVLNAILDPLFLSLFKWGIHGAAWATVLAQGFSFLLALGYTFRRQLVPYSVPYLPSKEDVWLILKLGIPAGLQMMVIFAGVTAILSVVNSFEGAVVAGFGASQRIDSLITIPAMALGTAVNSMAGQNIGANQWERVQQIAVYGTIFNVIIMLSIASIVFLFAEGFTKLFIQEKEAVTFGADYLKIIAFFYPFIGINFILNGIVRGAGAMYQVLVLNILSFWLLRYPLTYFCSSLIGQNGIALGIGISFIISSIFAFSYFKWGGWQKKDLFRSGTSLGQ</sequence>
<name>A0A4S3PQ91_9BACI</name>
<feature type="transmembrane region" description="Helical" evidence="8">
    <location>
        <begin position="15"/>
        <end position="35"/>
    </location>
</feature>
<evidence type="ECO:0000256" key="2">
    <source>
        <dbReference type="ARBA" id="ARBA00010199"/>
    </source>
</evidence>
<keyword evidence="7 8" id="KW-0472">Membrane</keyword>
<reference evidence="9 10" key="1">
    <citation type="journal article" date="2019" name="Indoor Air">
        <title>Impacts of indoor surface finishes on bacterial viability.</title>
        <authorList>
            <person name="Hu J."/>
            <person name="Maamar S.B."/>
            <person name="Glawe A.J."/>
            <person name="Gottel N."/>
            <person name="Gilbert J.A."/>
            <person name="Hartmann E.M."/>
        </authorList>
    </citation>
    <scope>NUCLEOTIDE SEQUENCE [LARGE SCALE GENOMIC DNA]</scope>
    <source>
        <strain evidence="9 10">AF060A6</strain>
    </source>
</reference>
<dbReference type="CDD" id="cd13138">
    <property type="entry name" value="MATE_yoeA_like"/>
    <property type="match status" value="1"/>
</dbReference>
<dbReference type="GO" id="GO:0042910">
    <property type="term" value="F:xenobiotic transmembrane transporter activity"/>
    <property type="evidence" value="ECO:0007669"/>
    <property type="project" value="InterPro"/>
</dbReference>
<dbReference type="PANTHER" id="PTHR43549">
    <property type="entry name" value="MULTIDRUG RESISTANCE PROTEIN YPNP-RELATED"/>
    <property type="match status" value="1"/>
</dbReference>
<dbReference type="EMBL" id="SLUB01000029">
    <property type="protein sequence ID" value="THE11376.1"/>
    <property type="molecule type" value="Genomic_DNA"/>
</dbReference>
<feature type="transmembrane region" description="Helical" evidence="8">
    <location>
        <begin position="234"/>
        <end position="260"/>
    </location>
</feature>
<evidence type="ECO:0000256" key="8">
    <source>
        <dbReference type="SAM" id="Phobius"/>
    </source>
</evidence>
<feature type="transmembrane region" description="Helical" evidence="8">
    <location>
        <begin position="168"/>
        <end position="187"/>
    </location>
</feature>
<evidence type="ECO:0000313" key="10">
    <source>
        <dbReference type="Proteomes" id="UP000306477"/>
    </source>
</evidence>
<gene>
    <name evidence="9" type="ORF">E1I69_15090</name>
</gene>
<evidence type="ECO:0000256" key="1">
    <source>
        <dbReference type="ARBA" id="ARBA00004651"/>
    </source>
</evidence>
<feature type="transmembrane region" description="Helical" evidence="8">
    <location>
        <begin position="47"/>
        <end position="71"/>
    </location>
</feature>
<dbReference type="NCBIfam" id="TIGR00797">
    <property type="entry name" value="matE"/>
    <property type="match status" value="1"/>
</dbReference>
<dbReference type="STRING" id="1033734.GCA_000285535_01590"/>
<dbReference type="GO" id="GO:0005886">
    <property type="term" value="C:plasma membrane"/>
    <property type="evidence" value="ECO:0007669"/>
    <property type="project" value="UniProtKB-SubCell"/>
</dbReference>
<keyword evidence="10" id="KW-1185">Reference proteome</keyword>
<organism evidence="9 10">
    <name type="scientific">Bacillus timonensis</name>
    <dbReference type="NCBI Taxonomy" id="1033734"/>
    <lineage>
        <taxon>Bacteria</taxon>
        <taxon>Bacillati</taxon>
        <taxon>Bacillota</taxon>
        <taxon>Bacilli</taxon>
        <taxon>Bacillales</taxon>
        <taxon>Bacillaceae</taxon>
        <taxon>Bacillus</taxon>
    </lineage>
</organism>
<feature type="transmembrane region" description="Helical" evidence="8">
    <location>
        <begin position="312"/>
        <end position="334"/>
    </location>
</feature>
<keyword evidence="6 8" id="KW-1133">Transmembrane helix</keyword>
<dbReference type="AlphaFoldDB" id="A0A4S3PQ91"/>
<dbReference type="PIRSF" id="PIRSF006603">
    <property type="entry name" value="DinF"/>
    <property type="match status" value="1"/>
</dbReference>
<comment type="similarity">
    <text evidence="2">Belongs to the multi antimicrobial extrusion (MATE) (TC 2.A.66.1) family.</text>
</comment>
<evidence type="ECO:0000256" key="6">
    <source>
        <dbReference type="ARBA" id="ARBA00022989"/>
    </source>
</evidence>
<keyword evidence="3" id="KW-0813">Transport</keyword>
<proteinExistence type="inferred from homology"/>
<feature type="transmembrane region" description="Helical" evidence="8">
    <location>
        <begin position="411"/>
        <end position="431"/>
    </location>
</feature>
<feature type="transmembrane region" description="Helical" evidence="8">
    <location>
        <begin position="92"/>
        <end position="114"/>
    </location>
</feature>
<feature type="transmembrane region" description="Helical" evidence="8">
    <location>
        <begin position="280"/>
        <end position="300"/>
    </location>
</feature>
<evidence type="ECO:0000256" key="3">
    <source>
        <dbReference type="ARBA" id="ARBA00022448"/>
    </source>
</evidence>
<dbReference type="GO" id="GO:0015297">
    <property type="term" value="F:antiporter activity"/>
    <property type="evidence" value="ECO:0007669"/>
    <property type="project" value="InterPro"/>
</dbReference>
<evidence type="ECO:0000313" key="9">
    <source>
        <dbReference type="EMBL" id="THE11376.1"/>
    </source>
</evidence>
<comment type="subcellular location">
    <subcellularLocation>
        <location evidence="1">Cell membrane</location>
        <topology evidence="1">Multi-pass membrane protein</topology>
    </subcellularLocation>
</comment>
<dbReference type="InterPro" id="IPR002528">
    <property type="entry name" value="MATE_fam"/>
</dbReference>